<evidence type="ECO:0000313" key="1">
    <source>
        <dbReference type="EMBL" id="APO77539.1"/>
    </source>
</evidence>
<dbReference type="AlphaFoldDB" id="A0A1L5PBJ3"/>
<organism evidence="1 2">
    <name type="scientific">Rhizobium etli 8C-3</name>
    <dbReference type="NCBI Taxonomy" id="538025"/>
    <lineage>
        <taxon>Bacteria</taxon>
        <taxon>Pseudomonadati</taxon>
        <taxon>Pseudomonadota</taxon>
        <taxon>Alphaproteobacteria</taxon>
        <taxon>Hyphomicrobiales</taxon>
        <taxon>Rhizobiaceae</taxon>
        <taxon>Rhizobium/Agrobacterium group</taxon>
        <taxon>Rhizobium</taxon>
    </lineage>
</organism>
<proteinExistence type="predicted"/>
<reference evidence="1 2" key="1">
    <citation type="submission" date="2016-09" db="EMBL/GenBank/DDBJ databases">
        <title>The complete genome sequences of Rhizobium gallicum, symbiovars gallicum and phaseoli, symbionts associated to common bean (Phaseolus vulgaris).</title>
        <authorList>
            <person name="Bustos P."/>
            <person name="Santamaria R.I."/>
            <person name="Perez-Carrascal O.M."/>
            <person name="Juarez S."/>
            <person name="Lozano L."/>
            <person name="Martinez-Flores I."/>
            <person name="Martinez-Romero E."/>
            <person name="Cevallos M."/>
            <person name="Romero D."/>
            <person name="Davila G."/>
            <person name="Gonzalez V."/>
        </authorList>
    </citation>
    <scope>NUCLEOTIDE SEQUENCE [LARGE SCALE GENOMIC DNA]</scope>
    <source>
        <strain evidence="1 2">8C-3</strain>
        <plasmid evidence="2">Plasmid prsp8c3b</plasmid>
    </source>
</reference>
<keyword evidence="1" id="KW-0614">Plasmid</keyword>
<geneLocation type="plasmid" evidence="2">
    <name>prsp8c3b</name>
</geneLocation>
<dbReference type="EMBL" id="CP017243">
    <property type="protein sequence ID" value="APO77539.1"/>
    <property type="molecule type" value="Genomic_DNA"/>
</dbReference>
<accession>A0A1L5PBJ3</accession>
<protein>
    <submittedName>
        <fullName evidence="1">Uncharacterized protein</fullName>
    </submittedName>
</protein>
<name>A0A1L5PBJ3_RHIET</name>
<gene>
    <name evidence="1" type="ORF">AM571_PB00254</name>
</gene>
<evidence type="ECO:0000313" key="2">
    <source>
        <dbReference type="Proteomes" id="UP000185109"/>
    </source>
</evidence>
<dbReference type="Proteomes" id="UP000185109">
    <property type="component" value="Plasmid pRsp8C3b"/>
</dbReference>
<sequence length="55" mass="5970">MLRTYARQIMTRSNAPRFAVLDAAAPTNNQRRFLAASPITLIDVPTGEAAARLIG</sequence>